<dbReference type="AlphaFoldDB" id="A0A2N5ZA38"/>
<dbReference type="InterPro" id="IPR001926">
    <property type="entry name" value="TrpB-like_PALP"/>
</dbReference>
<dbReference type="Pfam" id="PF00583">
    <property type="entry name" value="Acetyltransf_1"/>
    <property type="match status" value="1"/>
</dbReference>
<accession>A0A2N5ZA38</accession>
<name>A0A2N5ZA38_MUIH1</name>
<dbReference type="PANTHER" id="PTHR10314">
    <property type="entry name" value="CYSTATHIONINE BETA-SYNTHASE"/>
    <property type="match status" value="1"/>
</dbReference>
<dbReference type="Proteomes" id="UP000234857">
    <property type="component" value="Unassembled WGS sequence"/>
</dbReference>
<dbReference type="GO" id="GO:1901605">
    <property type="term" value="P:alpha-amino acid metabolic process"/>
    <property type="evidence" value="ECO:0007669"/>
    <property type="project" value="UniProtKB-ARBA"/>
</dbReference>
<feature type="domain" description="N-acetyltransferase" evidence="3">
    <location>
        <begin position="318"/>
        <end position="457"/>
    </location>
</feature>
<dbReference type="InterPro" id="IPR016181">
    <property type="entry name" value="Acyl_CoA_acyltransferase"/>
</dbReference>
<keyword evidence="2" id="KW-0663">Pyridoxal phosphate</keyword>
<dbReference type="Gene3D" id="3.40.630.30">
    <property type="match status" value="1"/>
</dbReference>
<comment type="cofactor">
    <cofactor evidence="1">
        <name>pyridoxal 5'-phosphate</name>
        <dbReference type="ChEBI" id="CHEBI:597326"/>
    </cofactor>
</comment>
<proteinExistence type="predicted"/>
<organism evidence="4 5">
    <name type="scientific">Muiribacterium halophilum</name>
    <dbReference type="NCBI Taxonomy" id="2053465"/>
    <lineage>
        <taxon>Bacteria</taxon>
        <taxon>Candidatus Muiribacteriota</taxon>
        <taxon>Candidatus Muiribacteriia</taxon>
        <taxon>Candidatus Muiribacteriales</taxon>
        <taxon>Candidatus Muiribacteriaceae</taxon>
        <taxon>Candidatus Muiribacterium</taxon>
    </lineage>
</organism>
<protein>
    <recommendedName>
        <fullName evidence="3">N-acetyltransferase domain-containing protein</fullName>
    </recommendedName>
</protein>
<dbReference type="SUPFAM" id="SSF53686">
    <property type="entry name" value="Tryptophan synthase beta subunit-like PLP-dependent enzymes"/>
    <property type="match status" value="1"/>
</dbReference>
<reference evidence="4 5" key="1">
    <citation type="submission" date="2017-11" db="EMBL/GenBank/DDBJ databases">
        <title>Genome-resolved metagenomics identifies genetic mobility, metabolic interactions, and unexpected diversity in perchlorate-reducing communities.</title>
        <authorList>
            <person name="Barnum T.P."/>
            <person name="Figueroa I.A."/>
            <person name="Carlstrom C.I."/>
            <person name="Lucas L.N."/>
            <person name="Engelbrektson A.L."/>
            <person name="Coates J.D."/>
        </authorList>
    </citation>
    <scope>NUCLEOTIDE SEQUENCE [LARGE SCALE GENOMIC DNA]</scope>
    <source>
        <strain evidence="4">BM706</strain>
    </source>
</reference>
<dbReference type="GO" id="GO:0016747">
    <property type="term" value="F:acyltransferase activity, transferring groups other than amino-acyl groups"/>
    <property type="evidence" value="ECO:0007669"/>
    <property type="project" value="InterPro"/>
</dbReference>
<evidence type="ECO:0000259" key="3">
    <source>
        <dbReference type="PROSITE" id="PS51186"/>
    </source>
</evidence>
<dbReference type="InterPro" id="IPR000182">
    <property type="entry name" value="GNAT_dom"/>
</dbReference>
<evidence type="ECO:0000256" key="1">
    <source>
        <dbReference type="ARBA" id="ARBA00001933"/>
    </source>
</evidence>
<dbReference type="InterPro" id="IPR050214">
    <property type="entry name" value="Cys_Synth/Cystath_Beta-Synth"/>
</dbReference>
<evidence type="ECO:0000313" key="5">
    <source>
        <dbReference type="Proteomes" id="UP000234857"/>
    </source>
</evidence>
<dbReference type="Gene3D" id="3.40.50.1100">
    <property type="match status" value="2"/>
</dbReference>
<gene>
    <name evidence="4" type="ORF">C0601_12660</name>
</gene>
<dbReference type="PROSITE" id="PS51186">
    <property type="entry name" value="GNAT"/>
    <property type="match status" value="1"/>
</dbReference>
<evidence type="ECO:0000256" key="2">
    <source>
        <dbReference type="ARBA" id="ARBA00022898"/>
    </source>
</evidence>
<dbReference type="Pfam" id="PF00291">
    <property type="entry name" value="PALP"/>
    <property type="match status" value="1"/>
</dbReference>
<sequence length="457" mass="51912">MEYIRKKIGNTVLYNSKVLANKNNVDNLFFKMEGVNPTGRIQDRLAFALVKEAIQLGHDSIAVTSLGPLGTSIAYVSEITEMDCYIYIPKGSRDKKNKWYQMPHVKLVETGKNYKQAFEQCQKDANENNWYNANPGYENISITTTVYSEISHEIVRKLGKNPDNIFIYMANGSVLLGLHHGFRELWYRGVIDRIPTIFTGCTETNHKLLDAFKKGKRNIDEAYTTAFSKKTLTRNNVNYMVVDPQGVLNSIYDSGGHILEIDEIDVKENVKEIYKAEKIKVFPRGCLAYMTFKKANKLGLIKEDDTNVIILEEGKAAIEVKVLSEENFDSLDTIVNYTMKYLGEYGDDKVSTKEAVEYASKNGFIIGAFLDNSISGIAVVIRMPLKIVLPEYHLVYIGTDLRKGSRGIGTHLMKKIHELTGGNFSLHVDLQNKKAIRVYEKMGLKKSYIRMINYPEE</sequence>
<evidence type="ECO:0000313" key="4">
    <source>
        <dbReference type="EMBL" id="PLX15541.1"/>
    </source>
</evidence>
<dbReference type="EMBL" id="PKTG01000137">
    <property type="protein sequence ID" value="PLX15541.1"/>
    <property type="molecule type" value="Genomic_DNA"/>
</dbReference>
<dbReference type="InterPro" id="IPR036052">
    <property type="entry name" value="TrpB-like_PALP_sf"/>
</dbReference>
<dbReference type="SUPFAM" id="SSF55729">
    <property type="entry name" value="Acyl-CoA N-acyltransferases (Nat)"/>
    <property type="match status" value="1"/>
</dbReference>
<comment type="caution">
    <text evidence="4">The sequence shown here is derived from an EMBL/GenBank/DDBJ whole genome shotgun (WGS) entry which is preliminary data.</text>
</comment>